<protein>
    <recommendedName>
        <fullName evidence="1">Agglutinin domain-containing protein</fullName>
    </recommendedName>
</protein>
<dbReference type="EMBL" id="GISG01158157">
    <property type="protein sequence ID" value="MBA4649058.1"/>
    <property type="molecule type" value="Transcribed_RNA"/>
</dbReference>
<dbReference type="Gene3D" id="2.80.10.50">
    <property type="match status" value="2"/>
</dbReference>
<dbReference type="InterPro" id="IPR053237">
    <property type="entry name" value="Natterin_C"/>
</dbReference>
<proteinExistence type="predicted"/>
<evidence type="ECO:0000313" key="2">
    <source>
        <dbReference type="EMBL" id="MBA4649058.1"/>
    </source>
</evidence>
<feature type="domain" description="Agglutinin" evidence="1">
    <location>
        <begin position="162"/>
        <end position="299"/>
    </location>
</feature>
<dbReference type="SUPFAM" id="SSF50382">
    <property type="entry name" value="Agglutinin"/>
    <property type="match status" value="2"/>
</dbReference>
<reference evidence="2" key="1">
    <citation type="journal article" date="2013" name="J. Plant Res.">
        <title>Effect of fungi and light on seed germination of three Opuntia species from semiarid lands of central Mexico.</title>
        <authorList>
            <person name="Delgado-Sanchez P."/>
            <person name="Jimenez-Bremont J.F."/>
            <person name="Guerrero-Gonzalez Mde L."/>
            <person name="Flores J."/>
        </authorList>
    </citation>
    <scope>NUCLEOTIDE SEQUENCE</scope>
    <source>
        <tissue evidence="2">Cladode</tissue>
    </source>
</reference>
<dbReference type="InterPro" id="IPR008998">
    <property type="entry name" value="Agglutinin"/>
</dbReference>
<dbReference type="InterPro" id="IPR036242">
    <property type="entry name" value="Agglutinin_dom_sf"/>
</dbReference>
<feature type="domain" description="Agglutinin" evidence="1">
    <location>
        <begin position="4"/>
        <end position="157"/>
    </location>
</feature>
<accession>A0A7C8ZQC3</accession>
<organism evidence="2">
    <name type="scientific">Opuntia streptacantha</name>
    <name type="common">Prickly pear cactus</name>
    <name type="synonym">Opuntia cardona</name>
    <dbReference type="NCBI Taxonomy" id="393608"/>
    <lineage>
        <taxon>Eukaryota</taxon>
        <taxon>Viridiplantae</taxon>
        <taxon>Streptophyta</taxon>
        <taxon>Embryophyta</taxon>
        <taxon>Tracheophyta</taxon>
        <taxon>Spermatophyta</taxon>
        <taxon>Magnoliopsida</taxon>
        <taxon>eudicotyledons</taxon>
        <taxon>Gunneridae</taxon>
        <taxon>Pentapetalae</taxon>
        <taxon>Caryophyllales</taxon>
        <taxon>Cactineae</taxon>
        <taxon>Cactaceae</taxon>
        <taxon>Opuntioideae</taxon>
        <taxon>Opuntia</taxon>
    </lineage>
</organism>
<evidence type="ECO:0000259" key="1">
    <source>
        <dbReference type="SMART" id="SM00791"/>
    </source>
</evidence>
<reference evidence="2" key="2">
    <citation type="submission" date="2020-07" db="EMBL/GenBank/DDBJ databases">
        <authorList>
            <person name="Vera ALvarez R."/>
            <person name="Arias-Moreno D.M."/>
            <person name="Jimenez-Jacinto V."/>
            <person name="Jimenez-Bremont J.F."/>
            <person name="Swaminathan K."/>
            <person name="Moose S.P."/>
            <person name="Guerrero-Gonzalez M.L."/>
            <person name="Marino-Ramirez L."/>
            <person name="Landsman D."/>
            <person name="Rodriguez-Kessler M."/>
            <person name="Delgado-Sanchez P."/>
        </authorList>
    </citation>
    <scope>NUCLEOTIDE SEQUENCE</scope>
    <source>
        <tissue evidence="2">Cladode</tissue>
    </source>
</reference>
<dbReference type="SMART" id="SM00791">
    <property type="entry name" value="Agglutinin"/>
    <property type="match status" value="2"/>
</dbReference>
<name>A0A7C8ZQC3_OPUST</name>
<dbReference type="Pfam" id="PF07468">
    <property type="entry name" value="Agglutinin"/>
    <property type="match status" value="2"/>
</dbReference>
<dbReference type="AlphaFoldDB" id="A0A7C8ZQC3"/>
<dbReference type="PANTHER" id="PTHR39244:SF5">
    <property type="entry name" value="NATTERIN-3-LIKE"/>
    <property type="match status" value="1"/>
</dbReference>
<dbReference type="PANTHER" id="PTHR39244">
    <property type="entry name" value="NATTERIN-4"/>
    <property type="match status" value="1"/>
</dbReference>
<sequence length="302" mass="34252">MAALVLPSLVCLKSVYNEKYLRYKYDDARTRGLLQFAGETMMDPYAQFEVEKAKTWDGLVHLKSRYTNKYLVRWSPNHYWITASAYNADEDQGSWTCTLFKPILVEESDGTQKLRLLHVQLGHYACLWRIGAPFESCLFAGSKDPDKDSCDVFTIVDWVSIFRFPKRVAFKGEYGLFLGADVYNNQPSLRFAFSDPQDPKVVQQIIPAPDGTIFIKSELNGKFWRRAENDWILADAEDPRGTGKAVGMFRPSVLGTNVVGLLEMERTTFVKRLTAAGVENFLSAGAENIDTDSRLQVIDVDK</sequence>